<dbReference type="InterPro" id="IPR056924">
    <property type="entry name" value="SH3_Tf2-1"/>
</dbReference>
<evidence type="ECO:0008006" key="6">
    <source>
        <dbReference type="Google" id="ProtNLM"/>
    </source>
</evidence>
<gene>
    <name evidence="4" type="ORF">CcCBS67573_g08953</name>
</gene>
<dbReference type="GO" id="GO:0005634">
    <property type="term" value="C:nucleus"/>
    <property type="evidence" value="ECO:0007669"/>
    <property type="project" value="UniProtKB-ARBA"/>
</dbReference>
<evidence type="ECO:0000313" key="5">
    <source>
        <dbReference type="Proteomes" id="UP000320333"/>
    </source>
</evidence>
<dbReference type="SUPFAM" id="SSF53098">
    <property type="entry name" value="Ribonuclease H-like"/>
    <property type="match status" value="1"/>
</dbReference>
<dbReference type="InterPro" id="IPR015940">
    <property type="entry name" value="UBA"/>
</dbReference>
<dbReference type="Gene3D" id="1.10.8.10">
    <property type="entry name" value="DNA helicase RuvA subunit, C-terminal domain"/>
    <property type="match status" value="1"/>
</dbReference>
<dbReference type="InterPro" id="IPR019311">
    <property type="entry name" value="Fy-3"/>
</dbReference>
<evidence type="ECO:0000259" key="2">
    <source>
        <dbReference type="PROSITE" id="PS50030"/>
    </source>
</evidence>
<dbReference type="Pfam" id="PF10154">
    <property type="entry name" value="Fy-3"/>
    <property type="match status" value="1"/>
</dbReference>
<dbReference type="AlphaFoldDB" id="A0A507EAK5"/>
<dbReference type="InterPro" id="IPR036397">
    <property type="entry name" value="RNaseH_sf"/>
</dbReference>
<dbReference type="InterPro" id="IPR012337">
    <property type="entry name" value="RNaseH-like_sf"/>
</dbReference>
<feature type="compositionally biased region" description="Polar residues" evidence="1">
    <location>
        <begin position="355"/>
        <end position="371"/>
    </location>
</feature>
<dbReference type="STRING" id="246404.A0A507EAK5"/>
<comment type="caution">
    <text evidence="4">The sequence shown here is derived from an EMBL/GenBank/DDBJ whole genome shotgun (WGS) entry which is preliminary data.</text>
</comment>
<dbReference type="OrthoDB" id="415359at2759"/>
<keyword evidence="5" id="KW-1185">Reference proteome</keyword>
<feature type="compositionally biased region" description="Polar residues" evidence="1">
    <location>
        <begin position="710"/>
        <end position="730"/>
    </location>
</feature>
<proteinExistence type="predicted"/>
<dbReference type="SMART" id="SM00165">
    <property type="entry name" value="UBA"/>
    <property type="match status" value="1"/>
</dbReference>
<accession>A0A507EAK5</accession>
<dbReference type="Gene3D" id="3.30.420.10">
    <property type="entry name" value="Ribonuclease H-like superfamily/Ribonuclease H"/>
    <property type="match status" value="1"/>
</dbReference>
<evidence type="ECO:0000259" key="3">
    <source>
        <dbReference type="PROSITE" id="PS50994"/>
    </source>
</evidence>
<feature type="domain" description="UBA" evidence="2">
    <location>
        <begin position="280"/>
        <end position="323"/>
    </location>
</feature>
<dbReference type="PROSITE" id="PS50994">
    <property type="entry name" value="INTEGRASE"/>
    <property type="match status" value="1"/>
</dbReference>
<evidence type="ECO:0000313" key="4">
    <source>
        <dbReference type="EMBL" id="TPX61113.1"/>
    </source>
</evidence>
<dbReference type="EMBL" id="QEAP01000674">
    <property type="protein sequence ID" value="TPX61113.1"/>
    <property type="molecule type" value="Genomic_DNA"/>
</dbReference>
<feature type="domain" description="Integrase catalytic" evidence="3">
    <location>
        <begin position="886"/>
        <end position="976"/>
    </location>
</feature>
<name>A0A507EAK5_9FUNG</name>
<dbReference type="PANTHER" id="PTHR16525:SF0">
    <property type="entry name" value="PROTEIN C12ORF4"/>
    <property type="match status" value="1"/>
</dbReference>
<protein>
    <recommendedName>
        <fullName evidence="6">UBA domain-containing protein</fullName>
    </recommendedName>
</protein>
<dbReference type="GO" id="GO:0003676">
    <property type="term" value="F:nucleic acid binding"/>
    <property type="evidence" value="ECO:0007669"/>
    <property type="project" value="InterPro"/>
</dbReference>
<feature type="region of interest" description="Disordered" evidence="1">
    <location>
        <begin position="830"/>
        <end position="860"/>
    </location>
</feature>
<dbReference type="PROSITE" id="PS50030">
    <property type="entry name" value="UBA"/>
    <property type="match status" value="1"/>
</dbReference>
<feature type="compositionally biased region" description="Polar residues" evidence="1">
    <location>
        <begin position="848"/>
        <end position="860"/>
    </location>
</feature>
<reference evidence="4 5" key="1">
    <citation type="journal article" date="2019" name="Sci. Rep.">
        <title>Comparative genomics of chytrid fungi reveal insights into the obligate biotrophic and pathogenic lifestyle of Synchytrium endobioticum.</title>
        <authorList>
            <person name="van de Vossenberg B.T.L.H."/>
            <person name="Warris S."/>
            <person name="Nguyen H.D.T."/>
            <person name="van Gent-Pelzer M.P.E."/>
            <person name="Joly D.L."/>
            <person name="van de Geest H.C."/>
            <person name="Bonants P.J.M."/>
            <person name="Smith D.S."/>
            <person name="Levesque C.A."/>
            <person name="van der Lee T.A.J."/>
        </authorList>
    </citation>
    <scope>NUCLEOTIDE SEQUENCE [LARGE SCALE GENOMIC DNA]</scope>
    <source>
        <strain evidence="4 5">CBS 675.73</strain>
    </source>
</reference>
<dbReference type="PANTHER" id="PTHR16525">
    <property type="entry name" value="PROTEIN C12ORF4"/>
    <property type="match status" value="1"/>
</dbReference>
<dbReference type="Pfam" id="PF24626">
    <property type="entry name" value="SH3_Tf2-1"/>
    <property type="match status" value="1"/>
</dbReference>
<organism evidence="4 5">
    <name type="scientific">Chytriomyces confervae</name>
    <dbReference type="NCBI Taxonomy" id="246404"/>
    <lineage>
        <taxon>Eukaryota</taxon>
        <taxon>Fungi</taxon>
        <taxon>Fungi incertae sedis</taxon>
        <taxon>Chytridiomycota</taxon>
        <taxon>Chytridiomycota incertae sedis</taxon>
        <taxon>Chytridiomycetes</taxon>
        <taxon>Chytridiales</taxon>
        <taxon>Chytriomycetaceae</taxon>
        <taxon>Chytriomyces</taxon>
    </lineage>
</organism>
<dbReference type="Pfam" id="PF00627">
    <property type="entry name" value="UBA"/>
    <property type="match status" value="1"/>
</dbReference>
<feature type="compositionally biased region" description="Low complexity" evidence="1">
    <location>
        <begin position="832"/>
        <end position="847"/>
    </location>
</feature>
<dbReference type="InterPro" id="IPR001584">
    <property type="entry name" value="Integrase_cat-core"/>
</dbReference>
<dbReference type="SUPFAM" id="SSF46934">
    <property type="entry name" value="UBA-like"/>
    <property type="match status" value="1"/>
</dbReference>
<dbReference type="Proteomes" id="UP000320333">
    <property type="component" value="Unassembled WGS sequence"/>
</dbReference>
<feature type="compositionally biased region" description="Polar residues" evidence="1">
    <location>
        <begin position="385"/>
        <end position="405"/>
    </location>
</feature>
<feature type="region of interest" description="Disordered" evidence="1">
    <location>
        <begin position="710"/>
        <end position="735"/>
    </location>
</feature>
<dbReference type="GO" id="GO:0005737">
    <property type="term" value="C:cytoplasm"/>
    <property type="evidence" value="ECO:0007669"/>
    <property type="project" value="TreeGrafter"/>
</dbReference>
<dbReference type="InterPro" id="IPR009060">
    <property type="entry name" value="UBA-like_sf"/>
</dbReference>
<evidence type="ECO:0000256" key="1">
    <source>
        <dbReference type="SAM" id="MobiDB-lite"/>
    </source>
</evidence>
<dbReference type="GO" id="GO:0015074">
    <property type="term" value="P:DNA integration"/>
    <property type="evidence" value="ECO:0007669"/>
    <property type="project" value="InterPro"/>
</dbReference>
<sequence>MQASITVSIERTNPASGSQSLLARACASLALADAVAEQENEAMNKLLSQALKAAPGKPNQLIQRFTHKPAVQDSFASAYQHVSRTILFDTLMDLEHSYCTAVRTCMSETAFLREREMEGSSDLAMFDATRDSILTSLRAEQRAEYRDFVTKVHNELLAHTDVPFEKGSLHIKPLMSESSSKHASSEDATISLTEHRANATAIASSLAKLNQESDAVLEGALGKLRRSPSKSLMRVGSVEAVIASSASTSPAFVSGTSTPKIAHEVSASTADISASVDSESNDPELDIMVSEIKEMGFSQDQAKAALELEKRNLERALNLLLENPSRVEKQIRDSATRSMLFPDGTNLKTRKPAKQSRSISSGSLAEISRSSPGGLDSGANPARRVQSNPWNNQASQHQHPSNPSPLSMKKTGVTASTASMEEVNAKRQQQVQTSAAAATTFSPFAFIQQKQAKISADLAALTGATVKSGNTDSAHAASGVTPNQQLNNFQKGFTSFLGKAMEALHIEPMQSSETDAPDKSYAERSESFTAYFGTQVRTMYTIRLSIVPSLSDAVLRSDNSAQEQILRAQTAASLYSNNLSGCVLLLSPSQVEGYAYGTTVNQAFISRCREATEFHFEDFEIQWKRALDKCPLDDFGNPVLKEGDFFVTRHSNLPQIHVLFHLIVSDEAAQTELSSVSPVMVGYRNILKLAHMRDINHIFVPILFQTERNQNQTRSNASSATHSPTRSISDQIDARTPLNSTFENTAALAKQTEAVLKSTKGLIMEQTRSIKHSGDSRGVDTRSRSIQFVVPLDSCGSSVAAGGVEMGSAVVEEGFQVICGKISDVFRTVKLPPKSNSSNKSSKPTTSYLKPTSTWSKNSKPCASALPLSSLLSSQPLLPQKLSSKLSDRDSKFTSLFWKHLCQALKIKLTIATTAHPQTDGQTEQKNDWILQALRQFVNYQQDDWDIHLAKVEFGINDTINSATGHTPFYLEYGRHPRSLFNIDFSVYSPLSLRDLKATYQVVKDRIRDTQDRYSAVANRRRLKSPFQVGDLVLISLKDFKPPNNLRYRPSNKLSDQYTGPYKITELIGKTPSCKLDIPSSWDVHPVFHPEKLKLYYFNDNKHPLDSQPMKLRVIDQILHTRTLDNKKHVLVSLKNHHPVFNCWLDATPELL</sequence>
<feature type="region of interest" description="Disordered" evidence="1">
    <location>
        <begin position="333"/>
        <end position="423"/>
    </location>
</feature>